<dbReference type="PANTHER" id="PTHR43441">
    <property type="entry name" value="RIBOSOMAL-PROTEIN-SERINE ACETYLTRANSFERASE"/>
    <property type="match status" value="1"/>
</dbReference>
<keyword evidence="3" id="KW-1185">Reference proteome</keyword>
<feature type="domain" description="N-acetyltransferase" evidence="1">
    <location>
        <begin position="3"/>
        <end position="161"/>
    </location>
</feature>
<name>A0A841HVZ0_9DEIO</name>
<keyword evidence="2" id="KW-0808">Transferase</keyword>
<dbReference type="GO" id="GO:1990189">
    <property type="term" value="F:protein N-terminal-serine acetyltransferase activity"/>
    <property type="evidence" value="ECO:0007669"/>
    <property type="project" value="TreeGrafter"/>
</dbReference>
<dbReference type="Pfam" id="PF00583">
    <property type="entry name" value="Acetyltransf_1"/>
    <property type="match status" value="1"/>
</dbReference>
<dbReference type="SUPFAM" id="SSF55729">
    <property type="entry name" value="Acyl-CoA N-acyltransferases (Nat)"/>
    <property type="match status" value="1"/>
</dbReference>
<evidence type="ECO:0000259" key="1">
    <source>
        <dbReference type="PROSITE" id="PS51186"/>
    </source>
</evidence>
<dbReference type="GO" id="GO:0005737">
    <property type="term" value="C:cytoplasm"/>
    <property type="evidence" value="ECO:0007669"/>
    <property type="project" value="TreeGrafter"/>
</dbReference>
<dbReference type="PROSITE" id="PS51186">
    <property type="entry name" value="GNAT"/>
    <property type="match status" value="1"/>
</dbReference>
<accession>A0A841HVZ0</accession>
<dbReference type="EMBL" id="JACHHG010000003">
    <property type="protein sequence ID" value="MBB6097691.1"/>
    <property type="molecule type" value="Genomic_DNA"/>
</dbReference>
<dbReference type="Gene3D" id="3.40.630.30">
    <property type="match status" value="1"/>
</dbReference>
<gene>
    <name evidence="2" type="ORF">HNR42_001108</name>
</gene>
<dbReference type="AlphaFoldDB" id="A0A841HVZ0"/>
<dbReference type="InterPro" id="IPR016181">
    <property type="entry name" value="Acyl_CoA_acyltransferase"/>
</dbReference>
<evidence type="ECO:0000313" key="2">
    <source>
        <dbReference type="EMBL" id="MBB6097691.1"/>
    </source>
</evidence>
<organism evidence="2 3">
    <name type="scientific">Deinobacterium chartae</name>
    <dbReference type="NCBI Taxonomy" id="521158"/>
    <lineage>
        <taxon>Bacteria</taxon>
        <taxon>Thermotogati</taxon>
        <taxon>Deinococcota</taxon>
        <taxon>Deinococci</taxon>
        <taxon>Deinococcales</taxon>
        <taxon>Deinococcaceae</taxon>
        <taxon>Deinobacterium</taxon>
    </lineage>
</organism>
<dbReference type="GO" id="GO:0008999">
    <property type="term" value="F:protein-N-terminal-alanine acetyltransferase activity"/>
    <property type="evidence" value="ECO:0007669"/>
    <property type="project" value="TreeGrafter"/>
</dbReference>
<dbReference type="Proteomes" id="UP000569951">
    <property type="component" value="Unassembled WGS sequence"/>
</dbReference>
<dbReference type="RefSeq" id="WP_183985374.1">
    <property type="nucleotide sequence ID" value="NZ_JACHHG010000003.1"/>
</dbReference>
<dbReference type="InterPro" id="IPR000182">
    <property type="entry name" value="GNAT_dom"/>
</dbReference>
<comment type="caution">
    <text evidence="2">The sequence shown here is derived from an EMBL/GenBank/DDBJ whole genome shotgun (WGS) entry which is preliminary data.</text>
</comment>
<sequence length="179" mass="20379">MNLDFVRVGPERLEQISAFLTAEPWPYHGRPRLSAEQVRASAAEGVYWSDETETFLVLEAGTPAAYLRLFDLDDPTALFDLRIRAARRGQGLGQTCVRWLSAHLFETRPELHRIAANTRVDNHAMRAVLGRCGYVLEAYYRQAWPQEGRLHDCVSYALLRSDWESGTLTPTPFSQEAVR</sequence>
<dbReference type="PANTHER" id="PTHR43441:SF11">
    <property type="entry name" value="RIBOSOMAL-PROTEIN-SERINE ACETYLTRANSFERASE"/>
    <property type="match status" value="1"/>
</dbReference>
<dbReference type="InterPro" id="IPR051908">
    <property type="entry name" value="Ribosomal_N-acetyltransferase"/>
</dbReference>
<reference evidence="2 3" key="1">
    <citation type="submission" date="2020-08" db="EMBL/GenBank/DDBJ databases">
        <title>Genomic Encyclopedia of Type Strains, Phase IV (KMG-IV): sequencing the most valuable type-strain genomes for metagenomic binning, comparative biology and taxonomic classification.</title>
        <authorList>
            <person name="Goeker M."/>
        </authorList>
    </citation>
    <scope>NUCLEOTIDE SEQUENCE [LARGE SCALE GENOMIC DNA]</scope>
    <source>
        <strain evidence="2 3">DSM 21458</strain>
    </source>
</reference>
<protein>
    <submittedName>
        <fullName evidence="2">RimJ/RimL family protein N-acetyltransferase</fullName>
    </submittedName>
</protein>
<proteinExistence type="predicted"/>
<evidence type="ECO:0000313" key="3">
    <source>
        <dbReference type="Proteomes" id="UP000569951"/>
    </source>
</evidence>